<dbReference type="PANTHER" id="PTHR13789">
    <property type="entry name" value="MONOOXYGENASE"/>
    <property type="match status" value="1"/>
</dbReference>
<dbReference type="RefSeq" id="WP_068029963.1">
    <property type="nucleotide sequence ID" value="NZ_QQAZ01000007.1"/>
</dbReference>
<dbReference type="SUPFAM" id="SSF51905">
    <property type="entry name" value="FAD/NAD(P)-binding domain"/>
    <property type="match status" value="1"/>
</dbReference>
<dbReference type="AlphaFoldDB" id="A0A370H1H5"/>
<evidence type="ECO:0000313" key="4">
    <source>
        <dbReference type="EMBL" id="RDI49409.1"/>
    </source>
</evidence>
<dbReference type="InterPro" id="IPR002938">
    <property type="entry name" value="FAD-bd"/>
</dbReference>
<dbReference type="Gene3D" id="3.50.50.60">
    <property type="entry name" value="FAD/NAD(P)-binding domain"/>
    <property type="match status" value="1"/>
</dbReference>
<dbReference type="GO" id="GO:0071949">
    <property type="term" value="F:FAD binding"/>
    <property type="evidence" value="ECO:0007669"/>
    <property type="project" value="InterPro"/>
</dbReference>
<evidence type="ECO:0000256" key="2">
    <source>
        <dbReference type="ARBA" id="ARBA00023033"/>
    </source>
</evidence>
<evidence type="ECO:0000259" key="3">
    <source>
        <dbReference type="Pfam" id="PF01494"/>
    </source>
</evidence>
<feature type="domain" description="FAD-binding" evidence="3">
    <location>
        <begin position="292"/>
        <end position="356"/>
    </location>
</feature>
<dbReference type="Pfam" id="PF01494">
    <property type="entry name" value="FAD_binding_3"/>
    <property type="match status" value="2"/>
</dbReference>
<dbReference type="PANTHER" id="PTHR13789:SF268">
    <property type="entry name" value="5-METHYLPHENAZINE-1-CARBOXYLATE 1-MONOOXYGENASE"/>
    <property type="match status" value="1"/>
</dbReference>
<dbReference type="GO" id="GO:0004497">
    <property type="term" value="F:monooxygenase activity"/>
    <property type="evidence" value="ECO:0007669"/>
    <property type="project" value="UniProtKB-KW"/>
</dbReference>
<comment type="caution">
    <text evidence="4">The sequence shown here is derived from an EMBL/GenBank/DDBJ whole genome shotgun (WGS) entry which is preliminary data.</text>
</comment>
<feature type="domain" description="FAD-binding" evidence="3">
    <location>
        <begin position="2"/>
        <end position="172"/>
    </location>
</feature>
<keyword evidence="1" id="KW-0560">Oxidoreductase</keyword>
<dbReference type="Proteomes" id="UP000255355">
    <property type="component" value="Unassembled WGS sequence"/>
</dbReference>
<dbReference type="PRINTS" id="PR00420">
    <property type="entry name" value="RNGMNOXGNASE"/>
</dbReference>
<accession>A0A370H1H5</accession>
<protein>
    <submittedName>
        <fullName evidence="4">2-polyprenyl-6-methoxyphenol hydroxylase-like FAD-dependent oxidoreductase</fullName>
    </submittedName>
</protein>
<evidence type="ECO:0000256" key="1">
    <source>
        <dbReference type="ARBA" id="ARBA00023002"/>
    </source>
</evidence>
<sequence>MKVLVVGGGIAGLSAVLSLHAMGIEAVVVDSVTEMRPLGVGINLLPHATAELIELGLGEQLATTAIPTAEVVHFDRWGNEIWRELRGMAAGHRWPQYSVHRGELQDMLLRSVRERLGPSAVRTGLRFVSATQNEDGVHSIFHDRVRDTTVEFDSGVLIGADGLHSAVRAGLYPHEPEPSWNGIRMWRGTTMARPFGSGATMIFGGSNHAAKFVAYPISQAARQRGRALINWVAEVRLPKIGDAVASWDHRGRLEDVLPHYDGWELAGLDVGSVIAGSERILEYPMVDRDPVPRWTFGRITLMGDAAHPMYPVGSNGGSQAILDARALAIALADAADPAAGLAAYEAARLAPANETVLANRDIPMDRILRLVAERAPRGFDRIEDVVTPDELRVIGDGYRRTSSAL</sequence>
<evidence type="ECO:0000313" key="5">
    <source>
        <dbReference type="Proteomes" id="UP000255355"/>
    </source>
</evidence>
<reference evidence="4 5" key="1">
    <citation type="submission" date="2018-07" db="EMBL/GenBank/DDBJ databases">
        <title>Genomic Encyclopedia of Type Strains, Phase IV (KMG-IV): sequencing the most valuable type-strain genomes for metagenomic binning, comparative biology and taxonomic classification.</title>
        <authorList>
            <person name="Goeker M."/>
        </authorList>
    </citation>
    <scope>NUCLEOTIDE SEQUENCE [LARGE SCALE GENOMIC DNA]</scope>
    <source>
        <strain evidence="4 5">DSM 44952</strain>
    </source>
</reference>
<name>A0A370H1H5_9NOCA</name>
<organism evidence="4 5">
    <name type="scientific">Nocardia mexicana</name>
    <dbReference type="NCBI Taxonomy" id="279262"/>
    <lineage>
        <taxon>Bacteria</taxon>
        <taxon>Bacillati</taxon>
        <taxon>Actinomycetota</taxon>
        <taxon>Actinomycetes</taxon>
        <taxon>Mycobacteriales</taxon>
        <taxon>Nocardiaceae</taxon>
        <taxon>Nocardia</taxon>
    </lineage>
</organism>
<keyword evidence="2" id="KW-0503">Monooxygenase</keyword>
<proteinExistence type="predicted"/>
<dbReference type="InterPro" id="IPR050493">
    <property type="entry name" value="FAD-dep_Monooxygenase_BioMet"/>
</dbReference>
<dbReference type="SUPFAM" id="SSF54373">
    <property type="entry name" value="FAD-linked reductases, C-terminal domain"/>
    <property type="match status" value="1"/>
</dbReference>
<dbReference type="InterPro" id="IPR036188">
    <property type="entry name" value="FAD/NAD-bd_sf"/>
</dbReference>
<dbReference type="STRING" id="1210089.GCA_001613165_06972"/>
<dbReference type="EMBL" id="QQAZ01000007">
    <property type="protein sequence ID" value="RDI49409.1"/>
    <property type="molecule type" value="Genomic_DNA"/>
</dbReference>
<keyword evidence="5" id="KW-1185">Reference proteome</keyword>
<dbReference type="NCBIfam" id="NF005720">
    <property type="entry name" value="PRK07538.1"/>
    <property type="match status" value="1"/>
</dbReference>
<dbReference type="OrthoDB" id="4568714at2"/>
<gene>
    <name evidence="4" type="ORF">DFR68_107537</name>
</gene>
<dbReference type="Gene3D" id="3.30.9.30">
    <property type="match status" value="1"/>
</dbReference>